<dbReference type="InterPro" id="IPR043136">
    <property type="entry name" value="B30.2/SPRY_sf"/>
</dbReference>
<name>A0A5J4V228_9EUKA</name>
<comment type="caution">
    <text evidence="1">The sequence shown here is derived from an EMBL/GenBank/DDBJ whole genome shotgun (WGS) entry which is preliminary data.</text>
</comment>
<evidence type="ECO:0000313" key="1">
    <source>
        <dbReference type="EMBL" id="KAA6376657.1"/>
    </source>
</evidence>
<evidence type="ECO:0000313" key="2">
    <source>
        <dbReference type="Proteomes" id="UP000324800"/>
    </source>
</evidence>
<proteinExistence type="predicted"/>
<dbReference type="EMBL" id="SNRW01010375">
    <property type="protein sequence ID" value="KAA6376657.1"/>
    <property type="molecule type" value="Genomic_DNA"/>
</dbReference>
<gene>
    <name evidence="1" type="ORF">EZS28_027816</name>
</gene>
<dbReference type="AlphaFoldDB" id="A0A5J4V228"/>
<dbReference type="Gene3D" id="2.60.120.920">
    <property type="match status" value="1"/>
</dbReference>
<sequence>MQRGNLQFNAKDRAKHYRLSARFNGKNDEAFRIVGVVYAWQGYAGGFFPGIDKQSVGYNGKNGRIYQGYEGAVKVDPYNNGDTVTLDVYMPPKAYFEIRGPNSDMQDSNQLNFKPVLTFSVNGVEQSTFVTNLPQSIRFCVSRFYAGTSVDILELSERDLDVALPNQTGKNLLPWG</sequence>
<protein>
    <recommendedName>
        <fullName evidence="3">SPRY domain-containing protein</fullName>
    </recommendedName>
</protein>
<organism evidence="1 2">
    <name type="scientific">Streblomastix strix</name>
    <dbReference type="NCBI Taxonomy" id="222440"/>
    <lineage>
        <taxon>Eukaryota</taxon>
        <taxon>Metamonada</taxon>
        <taxon>Preaxostyla</taxon>
        <taxon>Oxymonadida</taxon>
        <taxon>Streblomastigidae</taxon>
        <taxon>Streblomastix</taxon>
    </lineage>
</organism>
<dbReference type="Proteomes" id="UP000324800">
    <property type="component" value="Unassembled WGS sequence"/>
</dbReference>
<reference evidence="1 2" key="1">
    <citation type="submission" date="2019-03" db="EMBL/GenBank/DDBJ databases">
        <title>Single cell metagenomics reveals metabolic interactions within the superorganism composed of flagellate Streblomastix strix and complex community of Bacteroidetes bacteria on its surface.</title>
        <authorList>
            <person name="Treitli S.C."/>
            <person name="Kolisko M."/>
            <person name="Husnik F."/>
            <person name="Keeling P."/>
            <person name="Hampl V."/>
        </authorList>
    </citation>
    <scope>NUCLEOTIDE SEQUENCE [LARGE SCALE GENOMIC DNA]</scope>
    <source>
        <strain evidence="1">ST1C</strain>
    </source>
</reference>
<accession>A0A5J4V228</accession>
<evidence type="ECO:0008006" key="3">
    <source>
        <dbReference type="Google" id="ProtNLM"/>
    </source>
</evidence>